<accession>A0A0G4MD86</accession>
<dbReference type="EMBL" id="CVQH01022063">
    <property type="protein sequence ID" value="CRK32252.1"/>
    <property type="molecule type" value="Genomic_DNA"/>
</dbReference>
<keyword evidence="2" id="KW-1185">Reference proteome</keyword>
<organism evidence="1 2">
    <name type="scientific">Verticillium longisporum</name>
    <name type="common">Verticillium dahliae var. longisporum</name>
    <dbReference type="NCBI Taxonomy" id="100787"/>
    <lineage>
        <taxon>Eukaryota</taxon>
        <taxon>Fungi</taxon>
        <taxon>Dikarya</taxon>
        <taxon>Ascomycota</taxon>
        <taxon>Pezizomycotina</taxon>
        <taxon>Sordariomycetes</taxon>
        <taxon>Hypocreomycetidae</taxon>
        <taxon>Glomerellales</taxon>
        <taxon>Plectosphaerellaceae</taxon>
        <taxon>Verticillium</taxon>
    </lineage>
</organism>
<reference evidence="1 2" key="1">
    <citation type="submission" date="2015-05" db="EMBL/GenBank/DDBJ databases">
        <authorList>
            <person name="Wang D.B."/>
            <person name="Wang M."/>
        </authorList>
    </citation>
    <scope>NUCLEOTIDE SEQUENCE [LARGE SCALE GENOMIC DNA]</scope>
    <source>
        <strain evidence="1">VL1</strain>
    </source>
</reference>
<evidence type="ECO:0000313" key="1">
    <source>
        <dbReference type="EMBL" id="CRK32252.1"/>
    </source>
</evidence>
<feature type="non-terminal residue" evidence="1">
    <location>
        <position position="1"/>
    </location>
</feature>
<gene>
    <name evidence="1" type="ORF">BN1708_018961</name>
</gene>
<dbReference type="Proteomes" id="UP000044602">
    <property type="component" value="Unassembled WGS sequence"/>
</dbReference>
<sequence>AQEGGQGREAQVFPALRLWQEGEVPCHL</sequence>
<dbReference type="AlphaFoldDB" id="A0A0G4MD86"/>
<name>A0A0G4MD86_VERLO</name>
<protein>
    <submittedName>
        <fullName evidence="1">Uncharacterized protein</fullName>
    </submittedName>
</protein>
<evidence type="ECO:0000313" key="2">
    <source>
        <dbReference type="Proteomes" id="UP000044602"/>
    </source>
</evidence>
<proteinExistence type="predicted"/>